<evidence type="ECO:0000313" key="2">
    <source>
        <dbReference type="EMBL" id="VDI37514.1"/>
    </source>
</evidence>
<keyword evidence="3" id="KW-1185">Reference proteome</keyword>
<dbReference type="Pfam" id="PF00643">
    <property type="entry name" value="zf-B_box"/>
    <property type="match status" value="1"/>
</dbReference>
<name>A0A8B6EPZ2_MYTGA</name>
<dbReference type="OrthoDB" id="6071467at2759"/>
<organism evidence="2 3">
    <name type="scientific">Mytilus galloprovincialis</name>
    <name type="common">Mediterranean mussel</name>
    <dbReference type="NCBI Taxonomy" id="29158"/>
    <lineage>
        <taxon>Eukaryota</taxon>
        <taxon>Metazoa</taxon>
        <taxon>Spiralia</taxon>
        <taxon>Lophotrochozoa</taxon>
        <taxon>Mollusca</taxon>
        <taxon>Bivalvia</taxon>
        <taxon>Autobranchia</taxon>
        <taxon>Pteriomorphia</taxon>
        <taxon>Mytilida</taxon>
        <taxon>Mytiloidea</taxon>
        <taxon>Mytilidae</taxon>
        <taxon>Mytilinae</taxon>
        <taxon>Mytilus</taxon>
    </lineage>
</organism>
<gene>
    <name evidence="2" type="ORF">MGAL_10B029771</name>
</gene>
<dbReference type="EMBL" id="UYJE01005453">
    <property type="protein sequence ID" value="VDI37514.1"/>
    <property type="molecule type" value="Genomic_DNA"/>
</dbReference>
<feature type="domain" description="B box-type" evidence="1">
    <location>
        <begin position="24"/>
        <end position="51"/>
    </location>
</feature>
<proteinExistence type="predicted"/>
<protein>
    <recommendedName>
        <fullName evidence="1">B box-type domain-containing protein</fullName>
    </recommendedName>
</protein>
<feature type="non-terminal residue" evidence="2">
    <location>
        <position position="1"/>
    </location>
</feature>
<evidence type="ECO:0000259" key="1">
    <source>
        <dbReference type="Pfam" id="PF00643"/>
    </source>
</evidence>
<feature type="non-terminal residue" evidence="2">
    <location>
        <position position="67"/>
    </location>
</feature>
<dbReference type="GO" id="GO:0008270">
    <property type="term" value="F:zinc ion binding"/>
    <property type="evidence" value="ECO:0007669"/>
    <property type="project" value="InterPro"/>
</dbReference>
<dbReference type="AlphaFoldDB" id="A0A8B6EPZ2"/>
<sequence length="67" mass="7697">MASSVKHFGILCHDDGIANRPFNWCTECEVLLCENCEKPHSTSRLSNSHKTMSAEDYHKLPKFMQEI</sequence>
<dbReference type="InterPro" id="IPR000315">
    <property type="entry name" value="Znf_B-box"/>
</dbReference>
<accession>A0A8B6EPZ2</accession>
<reference evidence="2" key="1">
    <citation type="submission" date="2018-11" db="EMBL/GenBank/DDBJ databases">
        <authorList>
            <person name="Alioto T."/>
            <person name="Alioto T."/>
        </authorList>
    </citation>
    <scope>NUCLEOTIDE SEQUENCE</scope>
</reference>
<comment type="caution">
    <text evidence="2">The sequence shown here is derived from an EMBL/GenBank/DDBJ whole genome shotgun (WGS) entry which is preliminary data.</text>
</comment>
<evidence type="ECO:0000313" key="3">
    <source>
        <dbReference type="Proteomes" id="UP000596742"/>
    </source>
</evidence>
<dbReference type="Proteomes" id="UP000596742">
    <property type="component" value="Unassembled WGS sequence"/>
</dbReference>